<comment type="caution">
    <text evidence="8">The sequence shown here is derived from an EMBL/GenBank/DDBJ whole genome shotgun (WGS) entry which is preliminary data.</text>
</comment>
<dbReference type="InterPro" id="IPR001867">
    <property type="entry name" value="OmpR/PhoB-type_DNA-bd"/>
</dbReference>
<dbReference type="Gene3D" id="1.10.10.10">
    <property type="entry name" value="Winged helix-like DNA-binding domain superfamily/Winged helix DNA-binding domain"/>
    <property type="match status" value="1"/>
</dbReference>
<dbReference type="Proteomes" id="UP000236047">
    <property type="component" value="Unassembled WGS sequence"/>
</dbReference>
<evidence type="ECO:0000256" key="2">
    <source>
        <dbReference type="ARBA" id="ARBA00023015"/>
    </source>
</evidence>
<sequence length="154" mass="17331">MALRHRTADRVHHDRATAPAPRGRGMAWPVPQSPHTPAATELPQAPVYRVNGLVVDCAIRRASIDGRQLSLTCMEFELITHLAAYPDRVHTRRRLMELVWQQAPMGDLRTVDVHIARLRRKLGPDHRALIRTVHRIGYALNPQLVPGNRSGNTA</sequence>
<keyword evidence="3 5" id="KW-0238">DNA-binding</keyword>
<evidence type="ECO:0000256" key="6">
    <source>
        <dbReference type="SAM" id="MobiDB-lite"/>
    </source>
</evidence>
<dbReference type="PANTHER" id="PTHR48111:SF4">
    <property type="entry name" value="DNA-BINDING DUAL TRANSCRIPTIONAL REGULATOR OMPR"/>
    <property type="match status" value="1"/>
</dbReference>
<dbReference type="SMART" id="SM00862">
    <property type="entry name" value="Trans_reg_C"/>
    <property type="match status" value="1"/>
</dbReference>
<dbReference type="InterPro" id="IPR039420">
    <property type="entry name" value="WalR-like"/>
</dbReference>
<dbReference type="GO" id="GO:0000156">
    <property type="term" value="F:phosphorelay response regulator activity"/>
    <property type="evidence" value="ECO:0007669"/>
    <property type="project" value="TreeGrafter"/>
</dbReference>
<evidence type="ECO:0000256" key="5">
    <source>
        <dbReference type="PROSITE-ProRule" id="PRU01091"/>
    </source>
</evidence>
<evidence type="ECO:0000259" key="7">
    <source>
        <dbReference type="PROSITE" id="PS51755"/>
    </source>
</evidence>
<protein>
    <recommendedName>
        <fullName evidence="7">OmpR/PhoB-type domain-containing protein</fullName>
    </recommendedName>
</protein>
<keyword evidence="2" id="KW-0805">Transcription regulation</keyword>
<feature type="region of interest" description="Disordered" evidence="6">
    <location>
        <begin position="1"/>
        <end position="39"/>
    </location>
</feature>
<evidence type="ECO:0000256" key="4">
    <source>
        <dbReference type="ARBA" id="ARBA00023163"/>
    </source>
</evidence>
<dbReference type="Pfam" id="PF00486">
    <property type="entry name" value="Trans_reg_C"/>
    <property type="match status" value="1"/>
</dbReference>
<feature type="compositionally biased region" description="Basic and acidic residues" evidence="6">
    <location>
        <begin position="1"/>
        <end position="16"/>
    </location>
</feature>
<dbReference type="CDD" id="cd00383">
    <property type="entry name" value="trans_reg_C"/>
    <property type="match status" value="1"/>
</dbReference>
<dbReference type="GO" id="GO:0005829">
    <property type="term" value="C:cytosol"/>
    <property type="evidence" value="ECO:0007669"/>
    <property type="project" value="TreeGrafter"/>
</dbReference>
<evidence type="ECO:0000313" key="9">
    <source>
        <dbReference type="Proteomes" id="UP000236047"/>
    </source>
</evidence>
<keyword evidence="4" id="KW-0804">Transcription</keyword>
<dbReference type="GO" id="GO:0032993">
    <property type="term" value="C:protein-DNA complex"/>
    <property type="evidence" value="ECO:0007669"/>
    <property type="project" value="TreeGrafter"/>
</dbReference>
<dbReference type="GO" id="GO:0006355">
    <property type="term" value="P:regulation of DNA-templated transcription"/>
    <property type="evidence" value="ECO:0007669"/>
    <property type="project" value="InterPro"/>
</dbReference>
<evidence type="ECO:0000256" key="3">
    <source>
        <dbReference type="ARBA" id="ARBA00023125"/>
    </source>
</evidence>
<dbReference type="SUPFAM" id="SSF46894">
    <property type="entry name" value="C-terminal effector domain of the bipartite response regulators"/>
    <property type="match status" value="1"/>
</dbReference>
<dbReference type="RefSeq" id="WP_258017573.1">
    <property type="nucleotide sequence ID" value="NZ_LJSN01000002.1"/>
</dbReference>
<organism evidence="8 9">
    <name type="scientific">Streptomyces noursei</name>
    <name type="common">Streptomyces albulus</name>
    <dbReference type="NCBI Taxonomy" id="1971"/>
    <lineage>
        <taxon>Bacteria</taxon>
        <taxon>Bacillati</taxon>
        <taxon>Actinomycetota</taxon>
        <taxon>Actinomycetes</taxon>
        <taxon>Kitasatosporales</taxon>
        <taxon>Streptomycetaceae</taxon>
        <taxon>Streptomyces</taxon>
    </lineage>
</organism>
<dbReference type="AlphaFoldDB" id="A0A2N8PHS4"/>
<dbReference type="InterPro" id="IPR036388">
    <property type="entry name" value="WH-like_DNA-bd_sf"/>
</dbReference>
<evidence type="ECO:0000256" key="1">
    <source>
        <dbReference type="ARBA" id="ARBA00022553"/>
    </source>
</evidence>
<proteinExistence type="predicted"/>
<keyword evidence="1" id="KW-0597">Phosphoprotein</keyword>
<feature type="domain" description="OmpR/PhoB-type" evidence="7">
    <location>
        <begin position="45"/>
        <end position="142"/>
    </location>
</feature>
<accession>A0A2N8PHS4</accession>
<dbReference type="GO" id="GO:0000976">
    <property type="term" value="F:transcription cis-regulatory region binding"/>
    <property type="evidence" value="ECO:0007669"/>
    <property type="project" value="TreeGrafter"/>
</dbReference>
<keyword evidence="9" id="KW-1185">Reference proteome</keyword>
<reference evidence="9" key="1">
    <citation type="submission" date="2015-09" db="EMBL/GenBank/DDBJ databases">
        <authorList>
            <person name="Graham D.E."/>
            <person name="Mahan K.M."/>
            <person name="Klingeman D.M."/>
            <person name="Fida T."/>
            <person name="Giannone R.J."/>
            <person name="Hettich R.L."/>
            <person name="Parry R.J."/>
            <person name="Spain J.C."/>
        </authorList>
    </citation>
    <scope>NUCLEOTIDE SEQUENCE [LARGE SCALE GENOMIC DNA]</scope>
    <source>
        <strain evidence="9">JCM 4701</strain>
    </source>
</reference>
<gene>
    <name evidence="8" type="ORF">AOB60_06325</name>
</gene>
<dbReference type="EMBL" id="LJSN01000002">
    <property type="protein sequence ID" value="PNE40526.1"/>
    <property type="molecule type" value="Genomic_DNA"/>
</dbReference>
<evidence type="ECO:0000313" key="8">
    <source>
        <dbReference type="EMBL" id="PNE40526.1"/>
    </source>
</evidence>
<feature type="DNA-binding region" description="OmpR/PhoB-type" evidence="5">
    <location>
        <begin position="45"/>
        <end position="142"/>
    </location>
</feature>
<dbReference type="PANTHER" id="PTHR48111">
    <property type="entry name" value="REGULATOR OF RPOS"/>
    <property type="match status" value="1"/>
</dbReference>
<dbReference type="InterPro" id="IPR016032">
    <property type="entry name" value="Sig_transdc_resp-reg_C-effctor"/>
</dbReference>
<dbReference type="PROSITE" id="PS51755">
    <property type="entry name" value="OMPR_PHOB"/>
    <property type="match status" value="1"/>
</dbReference>
<name>A0A2N8PHS4_STRNR</name>